<dbReference type="Pfam" id="PF00400">
    <property type="entry name" value="WD40"/>
    <property type="match status" value="14"/>
</dbReference>
<dbReference type="InterPro" id="IPR001680">
    <property type="entry name" value="WD40_rpt"/>
</dbReference>
<dbReference type="GO" id="GO:0035097">
    <property type="term" value="C:histone methyltransferase complex"/>
    <property type="evidence" value="ECO:0007669"/>
    <property type="project" value="UniProtKB-ARBA"/>
</dbReference>
<dbReference type="CDD" id="cd00200">
    <property type="entry name" value="WD40"/>
    <property type="match status" value="2"/>
</dbReference>
<feature type="repeat" description="WD" evidence="3">
    <location>
        <begin position="1211"/>
        <end position="1252"/>
    </location>
</feature>
<dbReference type="Gene3D" id="2.130.10.10">
    <property type="entry name" value="YVTN repeat-like/Quinoprotein amine dehydrogenase"/>
    <property type="match status" value="7"/>
</dbReference>
<feature type="domain" description="Nephrocystin 3-like N-terminal" evidence="4">
    <location>
        <begin position="236"/>
        <end position="390"/>
    </location>
</feature>
<evidence type="ECO:0000313" key="5">
    <source>
        <dbReference type="EMBL" id="KLO06852.1"/>
    </source>
</evidence>
<dbReference type="PROSITE" id="PS50082">
    <property type="entry name" value="WD_REPEATS_2"/>
    <property type="match status" value="14"/>
</dbReference>
<keyword evidence="1 3" id="KW-0853">WD repeat</keyword>
<feature type="repeat" description="WD" evidence="3">
    <location>
        <begin position="782"/>
        <end position="823"/>
    </location>
</feature>
<keyword evidence="2" id="KW-0677">Repeat</keyword>
<sequence length="1453" mass="158974">MALESTSDFDFDFATFESTIKYTGKLTLSFAPSKEIKDAFVSVLTHASTALADTKSILERMGPTRKFLDLVSSFSDVIGDLHPAAKAAMVVFEKLHKILEEQENTTKEAKDLLNGMLDILSFFNSVDEGARKLRITRDVVKDMFKLIQEAAGLALKVATAGSWKGLLCSEAKRIPALKDEFAVLKAKYIMCVTHETWDAVDRQGIDSQLGKLMPVSNFYSSESACLKGTRKEILARIKEWASVGDSYVFWIHGPAGSGKSTISASVALMLKGSSGGTFFCKRDDGDRKQASKILPTLVFRLAKSVPALGRHVAEVMEKEENIQSSPISYQFETLLLGPLGLLQKDTMPTCIWVIDALDECEPQEDRVMLIQKLCSLRDIAPWLKIFMTSRPYGHITSILRDAADSVIEEDMKNLDDTSSDIGLYMESCLNDIAAKRKLVPYSNWLSVEDKGVLLTKASNLFIWVSTMHKYLLRAGRFKVSLQGILQAEPQGNDQSKDLYKLYSTVLFETDASQMVLAGKVVEAVVLVSKHSALPSEALAYLLDEDLHDVTRVLSNLEAVLYVDKNQPIRVHHPSFLDYIESRSHPTLFQYANTKLHLTISEMCLKQLQEKLEFNICGLQTSYLANKDVEGLGSRVQEKILPALRYASLYWVEHLQAGADQLSDSIKEYVKSFIDGPKIFYWIECLSLLGMIPQAVSIVRLLQQQPIVQRDTKLSRLAVDVEQFLQRYGQAFIHSTPHLYCSALTWIPQQTCLAETANREFPQRVMIALGQEKVWHKQSALWTAHTRASVNCIALSPDGKYIVSGSDDSTLRIWNAASGDPVGNPLEGHTDNVNAVAYSPDGNHIISGSDDQTLRIWNASSGDPVGNPLKGHTNAVNAVAYSPDGKHIISGSDDQTLRIWDVSSGDPVGNPLKGHTNAVNAVAYSPDGKCIISGSEDHTLRIWNASGDPLGNPLEGHTDWVTAVAYSPDGKYMVSGSLDKTLRIWSAATGDPVGSPLEGHTKDVFTVAYSPDGKHIVSGSDDQTLRIWNAASGDLVGKLLEGHTSYVNAVAYSPDGKHIVSGSNDKTLRIWNTALGDPVGNAMEGHTSYVFAVAYSPDGKHIVSGSVDKTLRIWNAASGNPVGNPLEGHTDWITTIAYSPDGKYMVSGSQDKTLRIWNAASGNPVGDPLEGHTEDVNAVAYSQDGKHIVSGSNDKTLRVWNAASGDPVGDPLEGHTHVVNAVAYSPDGMHIVSGSDDHTLRIWNVATGDLVGKLLEGHTSYVNAVAYSPDGKHIVSGSVDKTLRIWNAASGDPVGSPLKGHTGSVYAVAYSPDGMHIVSGSRDNTMRIWNAVSGDPVGKPLEGHTSWVNAVAYSSDGKHIVSGSLDKTLRIWNVLREDKPYFNVKSRKVKGMKDDGWLRDEEGNIIFWVPDAMRHGVQDMSEVTLPLDAPNHSIVLDCTKMKLGEQWEQAKGGL</sequence>
<feature type="repeat" description="WD" evidence="3">
    <location>
        <begin position="825"/>
        <end position="866"/>
    </location>
</feature>
<evidence type="ECO:0000313" key="6">
    <source>
        <dbReference type="Proteomes" id="UP000053477"/>
    </source>
</evidence>
<dbReference type="Pfam" id="PF24883">
    <property type="entry name" value="NPHP3_N"/>
    <property type="match status" value="1"/>
</dbReference>
<dbReference type="InParanoid" id="A0A0H2R677"/>
<dbReference type="Proteomes" id="UP000053477">
    <property type="component" value="Unassembled WGS sequence"/>
</dbReference>
<feature type="repeat" description="WD" evidence="3">
    <location>
        <begin position="1082"/>
        <end position="1123"/>
    </location>
</feature>
<evidence type="ECO:0000256" key="1">
    <source>
        <dbReference type="ARBA" id="ARBA00022574"/>
    </source>
</evidence>
<feature type="repeat" description="WD" evidence="3">
    <location>
        <begin position="1125"/>
        <end position="1166"/>
    </location>
</feature>
<feature type="repeat" description="WD" evidence="3">
    <location>
        <begin position="1039"/>
        <end position="1071"/>
    </location>
</feature>
<proteinExistence type="predicted"/>
<dbReference type="InterPro" id="IPR056884">
    <property type="entry name" value="NPHP3-like_N"/>
</dbReference>
<dbReference type="Gene3D" id="3.40.50.300">
    <property type="entry name" value="P-loop containing nucleotide triphosphate hydrolases"/>
    <property type="match status" value="1"/>
</dbReference>
<reference evidence="5 6" key="1">
    <citation type="submission" date="2015-04" db="EMBL/GenBank/DDBJ databases">
        <title>Complete genome sequence of Schizopora paradoxa KUC8140, a cosmopolitan wood degrader in East Asia.</title>
        <authorList>
            <consortium name="DOE Joint Genome Institute"/>
            <person name="Min B."/>
            <person name="Park H."/>
            <person name="Jang Y."/>
            <person name="Kim J.-J."/>
            <person name="Kim K.H."/>
            <person name="Pangilinan J."/>
            <person name="Lipzen A."/>
            <person name="Riley R."/>
            <person name="Grigoriev I.V."/>
            <person name="Spatafora J.W."/>
            <person name="Choi I.-G."/>
        </authorList>
    </citation>
    <scope>NUCLEOTIDE SEQUENCE [LARGE SCALE GENOMIC DNA]</scope>
    <source>
        <strain evidence="5 6">KUC8140</strain>
    </source>
</reference>
<dbReference type="OrthoDB" id="538223at2759"/>
<feature type="repeat" description="WD" evidence="3">
    <location>
        <begin position="953"/>
        <end position="994"/>
    </location>
</feature>
<feature type="repeat" description="WD" evidence="3">
    <location>
        <begin position="1254"/>
        <end position="1295"/>
    </location>
</feature>
<dbReference type="PANTHER" id="PTHR22847:SF637">
    <property type="entry name" value="WD REPEAT DOMAIN 5B"/>
    <property type="match status" value="1"/>
</dbReference>
<feature type="repeat" description="WD" evidence="3">
    <location>
        <begin position="1340"/>
        <end position="1373"/>
    </location>
</feature>
<dbReference type="InterPro" id="IPR020472">
    <property type="entry name" value="WD40_PAC1"/>
</dbReference>
<dbReference type="InterPro" id="IPR019775">
    <property type="entry name" value="WD40_repeat_CS"/>
</dbReference>
<dbReference type="EMBL" id="KQ086177">
    <property type="protein sequence ID" value="KLO06852.1"/>
    <property type="molecule type" value="Genomic_DNA"/>
</dbReference>
<keyword evidence="6" id="KW-1185">Reference proteome</keyword>
<dbReference type="PROSITE" id="PS50294">
    <property type="entry name" value="WD_REPEATS_REGION"/>
    <property type="match status" value="14"/>
</dbReference>
<feature type="repeat" description="WD" evidence="3">
    <location>
        <begin position="996"/>
        <end position="1037"/>
    </location>
</feature>
<evidence type="ECO:0000259" key="4">
    <source>
        <dbReference type="Pfam" id="PF24883"/>
    </source>
</evidence>
<protein>
    <submittedName>
        <fullName evidence="5">WD40 repeat-like protein</fullName>
    </submittedName>
</protein>
<dbReference type="SUPFAM" id="SSF50978">
    <property type="entry name" value="WD40 repeat-like"/>
    <property type="match status" value="2"/>
</dbReference>
<feature type="repeat" description="WD" evidence="3">
    <location>
        <begin position="1297"/>
        <end position="1338"/>
    </location>
</feature>
<feature type="repeat" description="WD" evidence="3">
    <location>
        <begin position="1168"/>
        <end position="1209"/>
    </location>
</feature>
<organism evidence="5 6">
    <name type="scientific">Schizopora paradoxa</name>
    <dbReference type="NCBI Taxonomy" id="27342"/>
    <lineage>
        <taxon>Eukaryota</taxon>
        <taxon>Fungi</taxon>
        <taxon>Dikarya</taxon>
        <taxon>Basidiomycota</taxon>
        <taxon>Agaricomycotina</taxon>
        <taxon>Agaricomycetes</taxon>
        <taxon>Hymenochaetales</taxon>
        <taxon>Schizoporaceae</taxon>
        <taxon>Schizopora</taxon>
    </lineage>
</organism>
<dbReference type="InterPro" id="IPR011047">
    <property type="entry name" value="Quinoprotein_ADH-like_sf"/>
</dbReference>
<dbReference type="InterPro" id="IPR027417">
    <property type="entry name" value="P-loop_NTPase"/>
</dbReference>
<dbReference type="SUPFAM" id="SSF52540">
    <property type="entry name" value="P-loop containing nucleoside triphosphate hydrolases"/>
    <property type="match status" value="1"/>
</dbReference>
<evidence type="ECO:0000256" key="3">
    <source>
        <dbReference type="PROSITE-ProRule" id="PRU00221"/>
    </source>
</evidence>
<feature type="repeat" description="WD" evidence="3">
    <location>
        <begin position="868"/>
        <end position="909"/>
    </location>
</feature>
<dbReference type="SMART" id="SM00320">
    <property type="entry name" value="WD40"/>
    <property type="match status" value="14"/>
</dbReference>
<dbReference type="PANTHER" id="PTHR22847">
    <property type="entry name" value="WD40 REPEAT PROTEIN"/>
    <property type="match status" value="1"/>
</dbReference>
<dbReference type="InterPro" id="IPR015943">
    <property type="entry name" value="WD40/YVTN_repeat-like_dom_sf"/>
</dbReference>
<dbReference type="SUPFAM" id="SSF50998">
    <property type="entry name" value="Quinoprotein alcohol dehydrogenase-like"/>
    <property type="match status" value="1"/>
</dbReference>
<dbReference type="PROSITE" id="PS00678">
    <property type="entry name" value="WD_REPEATS_1"/>
    <property type="match status" value="10"/>
</dbReference>
<dbReference type="FunFam" id="2.130.10.10:FF:000228">
    <property type="entry name" value="COMPASS-like H3K4 histone methylase component WDR5A"/>
    <property type="match status" value="1"/>
</dbReference>
<gene>
    <name evidence="5" type="ORF">SCHPADRAFT_675767</name>
</gene>
<evidence type="ECO:0000256" key="2">
    <source>
        <dbReference type="ARBA" id="ARBA00022737"/>
    </source>
</evidence>
<name>A0A0H2R677_9AGAM</name>
<dbReference type="PRINTS" id="PR00320">
    <property type="entry name" value="GPROTEINBRPT"/>
</dbReference>
<dbReference type="InterPro" id="IPR036322">
    <property type="entry name" value="WD40_repeat_dom_sf"/>
</dbReference>
<accession>A0A0H2R677</accession>
<dbReference type="STRING" id="27342.A0A0H2R677"/>
<feature type="repeat" description="WD" evidence="3">
    <location>
        <begin position="911"/>
        <end position="943"/>
    </location>
</feature>